<evidence type="ECO:0000313" key="3">
    <source>
        <dbReference type="Proteomes" id="UP000287651"/>
    </source>
</evidence>
<dbReference type="Proteomes" id="UP000287651">
    <property type="component" value="Unassembled WGS sequence"/>
</dbReference>
<name>A0A427AF02_ENSVE</name>
<dbReference type="AlphaFoldDB" id="A0A427AF02"/>
<gene>
    <name evidence="2" type="ORF">B296_00011821</name>
</gene>
<proteinExistence type="predicted"/>
<dbReference type="EMBL" id="AMZH03002655">
    <property type="protein sequence ID" value="RRT74833.1"/>
    <property type="molecule type" value="Genomic_DNA"/>
</dbReference>
<sequence length="471" mass="51553">MISKSITPNLFARSSPTIARSPSRRRQHHPHPLHAVLTVAHAVTSTTLTSDDCERRRRCYPWPALKSSCYFPVAYIPSKRSRRPNPLEEIDYRPFHLLSIGIRAAFLSTFRCYHLLPASSSSPSLFISVLPCNLTIIVIASISYCNNHKKKDKKEKEKKSTLLFPFSPTAASVATTFIPTTTHNSVSLLPHSQRSPDPRHNTFLPLPAAFYRHGSLTLSPAAMLPPSSSSASSPRPVAAVNRRPPCCLPHLPHASRRYLCCQSLSLPLPLPLSRPTRATLLLWLLAASRAIASDYPSAAATNRRPYLLALVTSHHCHPSLAVASSSKPLLPQPSPFPQPSRCHLLSQPQPPPSAESHLASSAVANRRNLLLDRTLLYHRGTLAPSSSPVAIVAPKRRRDCCPSCHCHCHWPPLFLPSTPHDVVASSLIAATLTAEVLSNLALVAAPPCCHCCTSLLPLLPPLSPTSFSIYW</sequence>
<reference evidence="2 3" key="1">
    <citation type="journal article" date="2014" name="Agronomy (Basel)">
        <title>A Draft Genome Sequence for Ensete ventricosum, the Drought-Tolerant Tree Against Hunger.</title>
        <authorList>
            <person name="Harrison J."/>
            <person name="Moore K.A."/>
            <person name="Paszkiewicz K."/>
            <person name="Jones T."/>
            <person name="Grant M."/>
            <person name="Ambacheew D."/>
            <person name="Muzemil S."/>
            <person name="Studholme D.J."/>
        </authorList>
    </citation>
    <scope>NUCLEOTIDE SEQUENCE [LARGE SCALE GENOMIC DNA]</scope>
</reference>
<organism evidence="2 3">
    <name type="scientific">Ensete ventricosum</name>
    <name type="common">Abyssinian banana</name>
    <name type="synonym">Musa ensete</name>
    <dbReference type="NCBI Taxonomy" id="4639"/>
    <lineage>
        <taxon>Eukaryota</taxon>
        <taxon>Viridiplantae</taxon>
        <taxon>Streptophyta</taxon>
        <taxon>Embryophyta</taxon>
        <taxon>Tracheophyta</taxon>
        <taxon>Spermatophyta</taxon>
        <taxon>Magnoliopsida</taxon>
        <taxon>Liliopsida</taxon>
        <taxon>Zingiberales</taxon>
        <taxon>Musaceae</taxon>
        <taxon>Ensete</taxon>
    </lineage>
</organism>
<evidence type="ECO:0000313" key="2">
    <source>
        <dbReference type="EMBL" id="RRT74833.1"/>
    </source>
</evidence>
<feature type="region of interest" description="Disordered" evidence="1">
    <location>
        <begin position="324"/>
        <end position="358"/>
    </location>
</feature>
<comment type="caution">
    <text evidence="2">The sequence shown here is derived from an EMBL/GenBank/DDBJ whole genome shotgun (WGS) entry which is preliminary data.</text>
</comment>
<evidence type="ECO:0000256" key="1">
    <source>
        <dbReference type="SAM" id="MobiDB-lite"/>
    </source>
</evidence>
<accession>A0A427AF02</accession>
<protein>
    <submittedName>
        <fullName evidence="2">Uncharacterized protein</fullName>
    </submittedName>
</protein>